<evidence type="ECO:0000313" key="1">
    <source>
        <dbReference type="EnsemblMetazoa" id="AMIN001287-PA"/>
    </source>
</evidence>
<dbReference type="STRING" id="112268.A0A182VT96"/>
<dbReference type="EnsemblMetazoa" id="AMIN001287-RA">
    <property type="protein sequence ID" value="AMIN001287-PA"/>
    <property type="gene ID" value="AMIN001287"/>
</dbReference>
<evidence type="ECO:0008006" key="3">
    <source>
        <dbReference type="Google" id="ProtNLM"/>
    </source>
</evidence>
<dbReference type="VEuPathDB" id="VectorBase:AMIN001287"/>
<dbReference type="InterPro" id="IPR005312">
    <property type="entry name" value="DUF1759"/>
</dbReference>
<sequence length="401" mass="45062">MAEAGKIKSLKLQLSAVKQSIAIVAFAENANQNHVEITVRRNNLKKLYARFNGIQDELLPLDEENGEQHLAYRQVVEDSYYKAEGILSCACDNDEKKFVPDGKPKGWTNFHSIFVSMIHGAPQFTGIQKLYYLRTSLSGPARQVIQSVPITEENYEVAWIKQSHVEALFENAALKEESTSELRKVLERFEANVSALKQLGEPTAQWDTLLIHMLSHQLDATTLRSRKEYAAEQCVETFKDLVAFIYRRVSVMDDLPTTPVMKPTKHRVLTTQTTNSKNPPYPELCLSLLQKFDSLAWKKHTDPPTTSAKSSVVESITCASPGQWKHTLLATATVILFDDDCKEHFARSLLNSGSDTCSVTENLAQQLKSRKKKTNLKISGISSTTTTTKYCIRAILHSRIG</sequence>
<keyword evidence="2" id="KW-1185">Reference proteome</keyword>
<protein>
    <recommendedName>
        <fullName evidence="3">Peptidase aspartic putative domain-containing protein</fullName>
    </recommendedName>
</protein>
<dbReference type="Pfam" id="PF03564">
    <property type="entry name" value="DUF1759"/>
    <property type="match status" value="1"/>
</dbReference>
<dbReference type="Proteomes" id="UP000075920">
    <property type="component" value="Unassembled WGS sequence"/>
</dbReference>
<accession>A0A182VT96</accession>
<name>A0A182VT96_9DIPT</name>
<reference evidence="1" key="2">
    <citation type="submission" date="2020-05" db="UniProtKB">
        <authorList>
            <consortium name="EnsemblMetazoa"/>
        </authorList>
    </citation>
    <scope>IDENTIFICATION</scope>
    <source>
        <strain evidence="1">MINIMUS1</strain>
    </source>
</reference>
<dbReference type="PANTHER" id="PTHR22954">
    <property type="entry name" value="RETROVIRAL PROTEASE-RELATED"/>
    <property type="match status" value="1"/>
</dbReference>
<organism evidence="1 2">
    <name type="scientific">Anopheles minimus</name>
    <dbReference type="NCBI Taxonomy" id="112268"/>
    <lineage>
        <taxon>Eukaryota</taxon>
        <taxon>Metazoa</taxon>
        <taxon>Ecdysozoa</taxon>
        <taxon>Arthropoda</taxon>
        <taxon>Hexapoda</taxon>
        <taxon>Insecta</taxon>
        <taxon>Pterygota</taxon>
        <taxon>Neoptera</taxon>
        <taxon>Endopterygota</taxon>
        <taxon>Diptera</taxon>
        <taxon>Nematocera</taxon>
        <taxon>Culicoidea</taxon>
        <taxon>Culicidae</taxon>
        <taxon>Anophelinae</taxon>
        <taxon>Anopheles</taxon>
    </lineage>
</organism>
<evidence type="ECO:0000313" key="2">
    <source>
        <dbReference type="Proteomes" id="UP000075920"/>
    </source>
</evidence>
<proteinExistence type="predicted"/>
<dbReference type="PANTHER" id="PTHR22954:SF3">
    <property type="entry name" value="PROTEIN CBG08539"/>
    <property type="match status" value="1"/>
</dbReference>
<dbReference type="AlphaFoldDB" id="A0A182VT96"/>
<reference evidence="2" key="1">
    <citation type="submission" date="2013-03" db="EMBL/GenBank/DDBJ databases">
        <title>The Genome Sequence of Anopheles minimus MINIMUS1.</title>
        <authorList>
            <consortium name="The Broad Institute Genomics Platform"/>
            <person name="Neafsey D.E."/>
            <person name="Walton C."/>
            <person name="Walker B."/>
            <person name="Young S.K."/>
            <person name="Zeng Q."/>
            <person name="Gargeya S."/>
            <person name="Fitzgerald M."/>
            <person name="Haas B."/>
            <person name="Abouelleil A."/>
            <person name="Allen A.W."/>
            <person name="Alvarado L."/>
            <person name="Arachchi H.M."/>
            <person name="Berlin A.M."/>
            <person name="Chapman S.B."/>
            <person name="Gainer-Dewar J."/>
            <person name="Goldberg J."/>
            <person name="Griggs A."/>
            <person name="Gujja S."/>
            <person name="Hansen M."/>
            <person name="Howarth C."/>
            <person name="Imamovic A."/>
            <person name="Ireland A."/>
            <person name="Larimer J."/>
            <person name="McCowan C."/>
            <person name="Murphy C."/>
            <person name="Pearson M."/>
            <person name="Poon T.W."/>
            <person name="Priest M."/>
            <person name="Roberts A."/>
            <person name="Saif S."/>
            <person name="Shea T."/>
            <person name="Sisk P."/>
            <person name="Sykes S."/>
            <person name="Wortman J."/>
            <person name="Nusbaum C."/>
            <person name="Birren B."/>
        </authorList>
    </citation>
    <scope>NUCLEOTIDE SEQUENCE [LARGE SCALE GENOMIC DNA]</scope>
    <source>
        <strain evidence="2">MINIMUS1</strain>
    </source>
</reference>